<sequence>MGKTIESIIFDLYKLTEDSKVVSNNLSVRLQDIQRWIHKKKPGLIKSKKHLMQFLDELITFTDTWLKIQALEEEDKNSIFNLLPESERYWYEYLFPQWINEKDPKIQIWKQKLLDGSFTGSDAPRIKKIRENLEYYGGNSFSPYIADLSMATDIIAATNKGMPFCVQITTLNIVKTLDKQNEWLKTLSHWRINRGLFISFNPTLPDVNEKIARCVVIHSDLNQNICYCVVNIDR</sequence>
<reference evidence="1 2" key="1">
    <citation type="journal article" date="2020" name="ISME J.">
        <title>Comparative genomics reveals insights into cyanobacterial evolution and habitat adaptation.</title>
        <authorList>
            <person name="Chen M.Y."/>
            <person name="Teng W.K."/>
            <person name="Zhao L."/>
            <person name="Hu C.X."/>
            <person name="Zhou Y.K."/>
            <person name="Han B.P."/>
            <person name="Song L.R."/>
            <person name="Shu W.S."/>
        </authorList>
    </citation>
    <scope>NUCLEOTIDE SEQUENCE [LARGE SCALE GENOMIC DNA]</scope>
    <source>
        <strain evidence="1 2">FACHB-119</strain>
    </source>
</reference>
<dbReference type="EMBL" id="JACJSG010000053">
    <property type="protein sequence ID" value="MBD2504517.1"/>
    <property type="molecule type" value="Genomic_DNA"/>
</dbReference>
<accession>A0ABR8DE91</accession>
<protein>
    <submittedName>
        <fullName evidence="1">Uncharacterized protein</fullName>
    </submittedName>
</protein>
<name>A0ABR8DE91_9NOST</name>
<dbReference type="RefSeq" id="WP_190478394.1">
    <property type="nucleotide sequence ID" value="NZ_JACJSG010000053.1"/>
</dbReference>
<evidence type="ECO:0000313" key="2">
    <source>
        <dbReference type="Proteomes" id="UP000661112"/>
    </source>
</evidence>
<organism evidence="1 2">
    <name type="scientific">Anabaena azotica FACHB-119</name>
    <dbReference type="NCBI Taxonomy" id="947527"/>
    <lineage>
        <taxon>Bacteria</taxon>
        <taxon>Bacillati</taxon>
        <taxon>Cyanobacteriota</taxon>
        <taxon>Cyanophyceae</taxon>
        <taxon>Nostocales</taxon>
        <taxon>Nostocaceae</taxon>
        <taxon>Anabaena</taxon>
        <taxon>Anabaena azotica</taxon>
    </lineage>
</organism>
<evidence type="ECO:0000313" key="1">
    <source>
        <dbReference type="EMBL" id="MBD2504517.1"/>
    </source>
</evidence>
<dbReference type="Proteomes" id="UP000661112">
    <property type="component" value="Unassembled WGS sequence"/>
</dbReference>
<comment type="caution">
    <text evidence="1">The sequence shown here is derived from an EMBL/GenBank/DDBJ whole genome shotgun (WGS) entry which is preliminary data.</text>
</comment>
<proteinExistence type="predicted"/>
<gene>
    <name evidence="1" type="ORF">H6G83_28565</name>
</gene>
<keyword evidence="2" id="KW-1185">Reference proteome</keyword>